<reference evidence="2 3" key="1">
    <citation type="submission" date="2020-07" db="EMBL/GenBank/DDBJ databases">
        <title>Sequencing the genomes of 1000 actinobacteria strains.</title>
        <authorList>
            <person name="Klenk H.-P."/>
        </authorList>
    </citation>
    <scope>NUCLEOTIDE SEQUENCE [LARGE SCALE GENOMIC DNA]</scope>
    <source>
        <strain evidence="2 3">DSM 29531</strain>
    </source>
</reference>
<dbReference type="InterPro" id="IPR029058">
    <property type="entry name" value="AB_hydrolase_fold"/>
</dbReference>
<comment type="caution">
    <text evidence="2">The sequence shown here is derived from an EMBL/GenBank/DDBJ whole genome shotgun (WGS) entry which is preliminary data.</text>
</comment>
<accession>A0A853DPT8</accession>
<gene>
    <name evidence="2" type="ORF">HNR15_003098</name>
</gene>
<keyword evidence="3" id="KW-1185">Reference proteome</keyword>
<organism evidence="2 3">
    <name type="scientific">Allobranchiibius huperziae</name>
    <dbReference type="NCBI Taxonomy" id="1874116"/>
    <lineage>
        <taxon>Bacteria</taxon>
        <taxon>Bacillati</taxon>
        <taxon>Actinomycetota</taxon>
        <taxon>Actinomycetes</taxon>
        <taxon>Micrococcales</taxon>
        <taxon>Dermacoccaceae</taxon>
        <taxon>Allobranchiibius</taxon>
    </lineage>
</organism>
<dbReference type="GO" id="GO:0003824">
    <property type="term" value="F:catalytic activity"/>
    <property type="evidence" value="ECO:0007669"/>
    <property type="project" value="UniProtKB-ARBA"/>
</dbReference>
<sequence length="301" mass="32421">MTGSDDYVDLDGTRVHYERHEGPADGPAFVLVHGLGGSLDNWGAVAPMLAARGTVLSLDLGGFGLTQVHPRDAAVPANLALLQRFTAKMVGRPAIVAGNSMGGLLAAQLTARDPGAVAGAVLIDPAIPLVFRGYPHRDVVRDFAMTTLPGLSRIAAKRLAASTVRDEVERTIRMVTTRYDDIDPELIERHVRLSERRMSQRGAGASFEVAGRSLLTMLGHRKRYYSVVGRIAKPVLLLHGDHDKLINVRSARALAKRNPSWTYVEGEGIGHTPMFDFPDWTAGQILTWLDARPGLGAPAGA</sequence>
<dbReference type="SUPFAM" id="SSF53474">
    <property type="entry name" value="alpha/beta-Hydrolases"/>
    <property type="match status" value="1"/>
</dbReference>
<name>A0A853DPT8_9MICO</name>
<proteinExistence type="predicted"/>
<dbReference type="AlphaFoldDB" id="A0A853DPT8"/>
<dbReference type="PANTHER" id="PTHR46438:SF11">
    <property type="entry name" value="LIPASE-RELATED"/>
    <property type="match status" value="1"/>
</dbReference>
<dbReference type="PANTHER" id="PTHR46438">
    <property type="entry name" value="ALPHA/BETA-HYDROLASES SUPERFAMILY PROTEIN"/>
    <property type="match status" value="1"/>
</dbReference>
<protein>
    <submittedName>
        <fullName evidence="2">Pimeloyl-ACP methyl ester carboxylesterase</fullName>
    </submittedName>
</protein>
<dbReference type="EMBL" id="JACCFW010000001">
    <property type="protein sequence ID" value="NYJ76135.1"/>
    <property type="molecule type" value="Genomic_DNA"/>
</dbReference>
<dbReference type="RefSeq" id="WP_179483228.1">
    <property type="nucleotide sequence ID" value="NZ_JACCFW010000001.1"/>
</dbReference>
<feature type="domain" description="AB hydrolase-1" evidence="1">
    <location>
        <begin position="27"/>
        <end position="277"/>
    </location>
</feature>
<evidence type="ECO:0000313" key="2">
    <source>
        <dbReference type="EMBL" id="NYJ76135.1"/>
    </source>
</evidence>
<dbReference type="Proteomes" id="UP000571817">
    <property type="component" value="Unassembled WGS sequence"/>
</dbReference>
<evidence type="ECO:0000313" key="3">
    <source>
        <dbReference type="Proteomes" id="UP000571817"/>
    </source>
</evidence>
<dbReference type="InterPro" id="IPR000073">
    <property type="entry name" value="AB_hydrolase_1"/>
</dbReference>
<dbReference type="Pfam" id="PF00561">
    <property type="entry name" value="Abhydrolase_1"/>
    <property type="match status" value="1"/>
</dbReference>
<evidence type="ECO:0000259" key="1">
    <source>
        <dbReference type="Pfam" id="PF00561"/>
    </source>
</evidence>
<dbReference type="Gene3D" id="3.40.50.1820">
    <property type="entry name" value="alpha/beta hydrolase"/>
    <property type="match status" value="1"/>
</dbReference>